<dbReference type="PANTHER" id="PTHR48228:SF5">
    <property type="entry name" value="ALPHA-METHYLACYL-COA RACEMASE"/>
    <property type="match status" value="1"/>
</dbReference>
<dbReference type="Gene3D" id="3.30.1540.10">
    <property type="entry name" value="formyl-coa transferase, domain 3"/>
    <property type="match status" value="1"/>
</dbReference>
<dbReference type="InterPro" id="IPR023606">
    <property type="entry name" value="CoA-Trfase_III_dom_1_sf"/>
</dbReference>
<name>A0A8E1W981_9PSEU</name>
<evidence type="ECO:0000256" key="1">
    <source>
        <dbReference type="SAM" id="MobiDB-lite"/>
    </source>
</evidence>
<dbReference type="GO" id="GO:0016740">
    <property type="term" value="F:transferase activity"/>
    <property type="evidence" value="ECO:0007669"/>
    <property type="project" value="UniProtKB-KW"/>
</dbReference>
<dbReference type="PANTHER" id="PTHR48228">
    <property type="entry name" value="SUCCINYL-COA--D-CITRAMALATE COA-TRANSFERASE"/>
    <property type="match status" value="1"/>
</dbReference>
<gene>
    <name evidence="2" type="ORF">H5411_43415</name>
</gene>
<keyword evidence="2" id="KW-0808">Transferase</keyword>
<dbReference type="EMBL" id="JACJHR010000132">
    <property type="protein sequence ID" value="MBB2505947.1"/>
    <property type="molecule type" value="Genomic_DNA"/>
</dbReference>
<evidence type="ECO:0000313" key="2">
    <source>
        <dbReference type="EMBL" id="MBB2505947.1"/>
    </source>
</evidence>
<dbReference type="Gene3D" id="3.40.50.10540">
    <property type="entry name" value="Crotonobetainyl-coa:carnitine coa-transferase, domain 1"/>
    <property type="match status" value="1"/>
</dbReference>
<dbReference type="InterPro" id="IPR050509">
    <property type="entry name" value="CoA-transferase_III"/>
</dbReference>
<protein>
    <submittedName>
        <fullName evidence="2">CoA transferase</fullName>
    </submittedName>
</protein>
<dbReference type="Pfam" id="PF02515">
    <property type="entry name" value="CoA_transf_3"/>
    <property type="match status" value="1"/>
</dbReference>
<reference evidence="2 3" key="1">
    <citation type="submission" date="2020-08" db="EMBL/GenBank/DDBJ databases">
        <title>Amycolatopsis echigonensis JCM 21831.</title>
        <authorList>
            <person name="Tedsree N."/>
            <person name="Kuncharoen N."/>
            <person name="Likhitwitayawuid K."/>
            <person name="Tanasupawat S."/>
        </authorList>
    </citation>
    <scope>NUCLEOTIDE SEQUENCE [LARGE SCALE GENOMIC DNA]</scope>
    <source>
        <strain evidence="2 3">JCM 21831</strain>
    </source>
</reference>
<dbReference type="SUPFAM" id="SSF89796">
    <property type="entry name" value="CoA-transferase family III (CaiB/BaiF)"/>
    <property type="match status" value="1"/>
</dbReference>
<accession>A0A8E1W981</accession>
<sequence>MTSGPLTGCRVIELAGIGPGPFAGMTLADLGAEVIRIDRPGGNSVFPGRPEDDLLNRGKKSILLDLKIPEAVATALDLVAKADILIEGFRPGVAERLGLGPDDCFRRNERLVYGRMTGWGQTGPRASQSGHDLNYIALTGALHAIGDAGGPPQIPLNLIGDFGGGGAYLVIGVLAAMVEARRNGRGQVVDAAIVDGTAHLLAGTHAMLATGTWRDERGVNLLDGGAPFYQVYETKDGRHMSVGAIEAKFYAELLEKIGLDEDPAKQHERAGWPALRERIADTFAARTLAEWTEVFEGSDACVAPVLSLAEAKDDPHLAARATVVESDGRLQPAPAPRFSRTVSRVRTPPPSPGGDTRRVLEDWGISDVDGLLERGAAIARHPAPVRNSENTP</sequence>
<evidence type="ECO:0000313" key="3">
    <source>
        <dbReference type="Proteomes" id="UP000550260"/>
    </source>
</evidence>
<dbReference type="AlphaFoldDB" id="A0A8E1W981"/>
<dbReference type="Proteomes" id="UP000550260">
    <property type="component" value="Unassembled WGS sequence"/>
</dbReference>
<organism evidence="2 3">
    <name type="scientific">Amycolatopsis echigonensis</name>
    <dbReference type="NCBI Taxonomy" id="2576905"/>
    <lineage>
        <taxon>Bacteria</taxon>
        <taxon>Bacillati</taxon>
        <taxon>Actinomycetota</taxon>
        <taxon>Actinomycetes</taxon>
        <taxon>Pseudonocardiales</taxon>
        <taxon>Pseudonocardiaceae</taxon>
        <taxon>Amycolatopsis</taxon>
    </lineage>
</organism>
<dbReference type="RefSeq" id="WP_183127487.1">
    <property type="nucleotide sequence ID" value="NZ_JACJHR010000132.1"/>
</dbReference>
<comment type="caution">
    <text evidence="2">The sequence shown here is derived from an EMBL/GenBank/DDBJ whole genome shotgun (WGS) entry which is preliminary data.</text>
</comment>
<dbReference type="InterPro" id="IPR044855">
    <property type="entry name" value="CoA-Trfase_III_dom3_sf"/>
</dbReference>
<feature type="region of interest" description="Disordered" evidence="1">
    <location>
        <begin position="326"/>
        <end position="358"/>
    </location>
</feature>
<proteinExistence type="predicted"/>
<dbReference type="InterPro" id="IPR003673">
    <property type="entry name" value="CoA-Trfase_fam_III"/>
</dbReference>